<sequence length="493" mass="52069">MTDSSANTARVSLRTLLWLAIGILVTLFAVSTAFSVYGRLAVRASVDDLSEQLRPAQRAVAELTTSYVNQETGQRGYTLTGDPQFLEPYDAGRRDAAALHTRLDTLLAEDAAAQAALQRTAEAAEMWRTRAAEPQISARRDNASEPDRIQSTTATGKELFDDLRTRLAELSARTDVLVTEQVERVHSAQALANIATVVAFVLAVVTAVTAVYLTRRLLTRPIDRLLADIGAVAGGDYGREIDTDGPREVAIIAGAVDTMRTSLLAKNEQLMAAERARARDDEQGRMAADLHDMTLQRVFGLGLALTSLGVRHPRLSADLDPLIDETDSIVRGLRAVIFDLAGSTGAARSGEAGSLSAAVSEIVDNSAAALGFTPDVCVEGPVDRYSGSEAGPELQAALREALSNVARHAQASVCSVRVTAAADGLVLTVSDNGTGIAAGAAHGDGLTNIRRRAERLGGHAVFRDLGPGTAVEWAIPAPEASPQVTDRPPPGDV</sequence>
<dbReference type="Gene3D" id="3.30.565.10">
    <property type="entry name" value="Histidine kinase-like ATPase, C-terminal domain"/>
    <property type="match status" value="1"/>
</dbReference>
<evidence type="ECO:0000256" key="3">
    <source>
        <dbReference type="ARBA" id="ARBA00022679"/>
    </source>
</evidence>
<organism evidence="10 11">
    <name type="scientific">Rhodococcus opacus</name>
    <name type="common">Nocardia opaca</name>
    <dbReference type="NCBI Taxonomy" id="37919"/>
    <lineage>
        <taxon>Bacteria</taxon>
        <taxon>Bacillati</taxon>
        <taxon>Actinomycetota</taxon>
        <taxon>Actinomycetes</taxon>
        <taxon>Mycobacteriales</taxon>
        <taxon>Nocardiaceae</taxon>
        <taxon>Rhodococcus</taxon>
    </lineage>
</organism>
<keyword evidence="7" id="KW-0902">Two-component regulatory system</keyword>
<evidence type="ECO:0000256" key="7">
    <source>
        <dbReference type="ARBA" id="ARBA00023012"/>
    </source>
</evidence>
<dbReference type="eggNOG" id="COG5278">
    <property type="taxonomic scope" value="Bacteria"/>
</dbReference>
<dbReference type="InterPro" id="IPR007891">
    <property type="entry name" value="CHASE3"/>
</dbReference>
<dbReference type="SMART" id="SM00304">
    <property type="entry name" value="HAMP"/>
    <property type="match status" value="1"/>
</dbReference>
<dbReference type="PANTHER" id="PTHR24421">
    <property type="entry name" value="NITRATE/NITRITE SENSOR PROTEIN NARX-RELATED"/>
    <property type="match status" value="1"/>
</dbReference>
<feature type="domain" description="HAMP" evidence="9">
    <location>
        <begin position="216"/>
        <end position="268"/>
    </location>
</feature>
<feature type="transmembrane region" description="Helical" evidence="8">
    <location>
        <begin position="190"/>
        <end position="213"/>
    </location>
</feature>
<accession>A0A076EE20</accession>
<dbReference type="CDD" id="cd16917">
    <property type="entry name" value="HATPase_UhpB-NarQ-NarX-like"/>
    <property type="match status" value="1"/>
</dbReference>
<evidence type="ECO:0000259" key="9">
    <source>
        <dbReference type="PROSITE" id="PS50885"/>
    </source>
</evidence>
<dbReference type="AlphaFoldDB" id="A0A076EE20"/>
<evidence type="ECO:0000313" key="10">
    <source>
        <dbReference type="EMBL" id="AII03377.1"/>
    </source>
</evidence>
<dbReference type="PROSITE" id="PS50885">
    <property type="entry name" value="HAMP"/>
    <property type="match status" value="1"/>
</dbReference>
<dbReference type="SUPFAM" id="SSF158472">
    <property type="entry name" value="HAMP domain-like"/>
    <property type="match status" value="1"/>
</dbReference>
<keyword evidence="2" id="KW-0597">Phosphoprotein</keyword>
<dbReference type="InterPro" id="IPR003660">
    <property type="entry name" value="HAMP_dom"/>
</dbReference>
<reference evidence="10 11" key="1">
    <citation type="submission" date="2014-07" db="EMBL/GenBank/DDBJ databases">
        <title>Genome Sequence of Rhodococcus opacus Strain R7, a Biodegrader of Mono- and Polycyclic Aromatic Hydrocarbons.</title>
        <authorList>
            <person name="Di Gennaro P."/>
            <person name="Zampolli J."/>
            <person name="Presti I."/>
            <person name="Cappelletti M."/>
            <person name="D'Ursi P."/>
            <person name="Orro A."/>
            <person name="Mezzelani A."/>
            <person name="Milanesi L."/>
        </authorList>
    </citation>
    <scope>NUCLEOTIDE SEQUENCE [LARGE SCALE GENOMIC DNA]</scope>
    <source>
        <strain evidence="10 11">R7</strain>
    </source>
</reference>
<evidence type="ECO:0000256" key="1">
    <source>
        <dbReference type="ARBA" id="ARBA00004370"/>
    </source>
</evidence>
<comment type="subcellular location">
    <subcellularLocation>
        <location evidence="1">Membrane</location>
    </subcellularLocation>
</comment>
<evidence type="ECO:0000256" key="8">
    <source>
        <dbReference type="SAM" id="Phobius"/>
    </source>
</evidence>
<dbReference type="Pfam" id="PF05227">
    <property type="entry name" value="CHASE3"/>
    <property type="match status" value="1"/>
</dbReference>
<keyword evidence="6 8" id="KW-1133">Transmembrane helix</keyword>
<evidence type="ECO:0000256" key="6">
    <source>
        <dbReference type="ARBA" id="ARBA00022989"/>
    </source>
</evidence>
<dbReference type="GO" id="GO:0016301">
    <property type="term" value="F:kinase activity"/>
    <property type="evidence" value="ECO:0007669"/>
    <property type="project" value="UniProtKB-KW"/>
</dbReference>
<name>A0A076EE20_RHOOP</name>
<keyword evidence="5 10" id="KW-0418">Kinase</keyword>
<dbReference type="CDD" id="cd06225">
    <property type="entry name" value="HAMP"/>
    <property type="match status" value="1"/>
</dbReference>
<evidence type="ECO:0000256" key="2">
    <source>
        <dbReference type="ARBA" id="ARBA00022553"/>
    </source>
</evidence>
<dbReference type="SUPFAM" id="SSF55874">
    <property type="entry name" value="ATPase domain of HSP90 chaperone/DNA topoisomerase II/histidine kinase"/>
    <property type="match status" value="1"/>
</dbReference>
<dbReference type="SMART" id="SM00387">
    <property type="entry name" value="HATPase_c"/>
    <property type="match status" value="1"/>
</dbReference>
<dbReference type="InterPro" id="IPR036890">
    <property type="entry name" value="HATPase_C_sf"/>
</dbReference>
<keyword evidence="4 8" id="KW-0812">Transmembrane</keyword>
<dbReference type="GO" id="GO:0000160">
    <property type="term" value="P:phosphorelay signal transduction system"/>
    <property type="evidence" value="ECO:0007669"/>
    <property type="project" value="UniProtKB-KW"/>
</dbReference>
<dbReference type="PANTHER" id="PTHR24421:SF61">
    <property type="entry name" value="OXYGEN SENSOR HISTIDINE KINASE NREB"/>
    <property type="match status" value="1"/>
</dbReference>
<keyword evidence="3" id="KW-0808">Transferase</keyword>
<dbReference type="EMBL" id="CP008947">
    <property type="protein sequence ID" value="AII03377.1"/>
    <property type="molecule type" value="Genomic_DNA"/>
</dbReference>
<dbReference type="Proteomes" id="UP000028488">
    <property type="component" value="Chromosome"/>
</dbReference>
<dbReference type="Pfam" id="PF02518">
    <property type="entry name" value="HATPase_c"/>
    <property type="match status" value="1"/>
</dbReference>
<dbReference type="eggNOG" id="COG4585">
    <property type="taxonomic scope" value="Bacteria"/>
</dbReference>
<gene>
    <name evidence="10" type="ORF">EP51_01475</name>
</gene>
<dbReference type="GO" id="GO:0016020">
    <property type="term" value="C:membrane"/>
    <property type="evidence" value="ECO:0007669"/>
    <property type="project" value="UniProtKB-SubCell"/>
</dbReference>
<evidence type="ECO:0000313" key="11">
    <source>
        <dbReference type="Proteomes" id="UP000028488"/>
    </source>
</evidence>
<feature type="transmembrane region" description="Helical" evidence="8">
    <location>
        <begin position="16"/>
        <end position="37"/>
    </location>
</feature>
<dbReference type="RefSeq" id="WP_128642076.1">
    <property type="nucleotide sequence ID" value="NZ_CP008947.1"/>
</dbReference>
<dbReference type="InterPro" id="IPR003594">
    <property type="entry name" value="HATPase_dom"/>
</dbReference>
<evidence type="ECO:0000256" key="4">
    <source>
        <dbReference type="ARBA" id="ARBA00022692"/>
    </source>
</evidence>
<dbReference type="InterPro" id="IPR050482">
    <property type="entry name" value="Sensor_HK_TwoCompSys"/>
</dbReference>
<dbReference type="Gene3D" id="6.10.340.10">
    <property type="match status" value="1"/>
</dbReference>
<proteinExistence type="predicted"/>
<protein>
    <submittedName>
        <fullName evidence="10">Histidine kinase</fullName>
    </submittedName>
</protein>
<keyword evidence="8" id="KW-0472">Membrane</keyword>
<evidence type="ECO:0000256" key="5">
    <source>
        <dbReference type="ARBA" id="ARBA00022777"/>
    </source>
</evidence>
<dbReference type="Pfam" id="PF00672">
    <property type="entry name" value="HAMP"/>
    <property type="match status" value="1"/>
</dbReference>